<feature type="domain" description="Mutator-like transposase" evidence="2">
    <location>
        <begin position="113"/>
        <end position="178"/>
    </location>
</feature>
<accession>A0A2S2QAN3</accession>
<evidence type="ECO:0000256" key="1">
    <source>
        <dbReference type="SAM" id="MobiDB-lite"/>
    </source>
</evidence>
<evidence type="ECO:0000313" key="3">
    <source>
        <dbReference type="EMBL" id="MBY74262.1"/>
    </source>
</evidence>
<feature type="domain" description="Mutator-like transposase" evidence="2">
    <location>
        <begin position="200"/>
        <end position="393"/>
    </location>
</feature>
<sequence>MKNIQRKKSSPEPCNGFFLSPIKLGADGSHPGTSAERYNTISEGIVNLSVDNLNTTDSSSLLITHSTPTINKLFDDDSFENNDISSVTAYSMCIENESNANNETTTTTKLLDGRRVVDIRHFFMQIINSRHEKFGCSFVNMEFKMEVRKGYSSKFHFECKMCGTKSYISTENEKENLYLPINQAIINDSLAIGMVYGKTKFNAFSGAASIIGKNTRKVLFVGIRNRYCSVCQQSFPKKQNPPNHRCFLNWKYTSTTMEADAVVEGFSSSLRMHGLKYNKLIGDGDSSVSRRLNDVQPHGNEFIIKKIECRNHLLRNYCTKLTALTKRTDYPISIRKFLNTNILRFRTDVTKAIKYHLKNNSSNEQKVRDLKRDIANCPYHRLGQHNNCATYFCIGPKIGETNLIPEAEKSGMMVDIRNIVYRLVVNADSQIEHADNNPCEQFNSLINKHVGGKRINYTQKKNYKTRDEAAVVAFNSNNYLRTVQKQIISHSPGMQAKQYSNNLNRIRINTIMRRKKLFGNGTKRSKPIGNRFHGPDENYGMAEPIDDNLNDLNEKKKRSF</sequence>
<protein>
    <recommendedName>
        <fullName evidence="2">Mutator-like transposase domain-containing protein</fullName>
    </recommendedName>
</protein>
<dbReference type="Pfam" id="PF20700">
    <property type="entry name" value="Mutator"/>
    <property type="match status" value="2"/>
</dbReference>
<organism evidence="3">
    <name type="scientific">Sipha flava</name>
    <name type="common">yellow sugarcane aphid</name>
    <dbReference type="NCBI Taxonomy" id="143950"/>
    <lineage>
        <taxon>Eukaryota</taxon>
        <taxon>Metazoa</taxon>
        <taxon>Ecdysozoa</taxon>
        <taxon>Arthropoda</taxon>
        <taxon>Hexapoda</taxon>
        <taxon>Insecta</taxon>
        <taxon>Pterygota</taxon>
        <taxon>Neoptera</taxon>
        <taxon>Paraneoptera</taxon>
        <taxon>Hemiptera</taxon>
        <taxon>Sternorrhyncha</taxon>
        <taxon>Aphidomorpha</taxon>
        <taxon>Aphidoidea</taxon>
        <taxon>Aphididae</taxon>
        <taxon>Sipha</taxon>
    </lineage>
</organism>
<proteinExistence type="predicted"/>
<gene>
    <name evidence="3" type="ORF">g.169190</name>
</gene>
<dbReference type="InterPro" id="IPR049012">
    <property type="entry name" value="Mutator_transp_dom"/>
</dbReference>
<dbReference type="EMBL" id="GGMS01005059">
    <property type="protein sequence ID" value="MBY74262.1"/>
    <property type="molecule type" value="Transcribed_RNA"/>
</dbReference>
<name>A0A2S2QAN3_9HEMI</name>
<reference evidence="3" key="1">
    <citation type="submission" date="2018-04" db="EMBL/GenBank/DDBJ databases">
        <title>Transcriptome assembly of Sipha flava.</title>
        <authorList>
            <person name="Scully E.D."/>
            <person name="Geib S.M."/>
            <person name="Palmer N.A."/>
            <person name="Koch K."/>
            <person name="Bradshaw J."/>
            <person name="Heng-Moss T."/>
            <person name="Sarath G."/>
        </authorList>
    </citation>
    <scope>NUCLEOTIDE SEQUENCE</scope>
</reference>
<feature type="region of interest" description="Disordered" evidence="1">
    <location>
        <begin position="520"/>
        <end position="560"/>
    </location>
</feature>
<evidence type="ECO:0000259" key="2">
    <source>
        <dbReference type="Pfam" id="PF20700"/>
    </source>
</evidence>
<dbReference type="AlphaFoldDB" id="A0A2S2QAN3"/>
<dbReference type="OrthoDB" id="6626725at2759"/>